<dbReference type="PANTHER" id="PTHR43861">
    <property type="entry name" value="TRANS-ACONITATE 2-METHYLTRANSFERASE-RELATED"/>
    <property type="match status" value="1"/>
</dbReference>
<evidence type="ECO:0000313" key="4">
    <source>
        <dbReference type="Proteomes" id="UP000027341"/>
    </source>
</evidence>
<keyword evidence="3" id="KW-0489">Methyltransferase</keyword>
<evidence type="ECO:0000256" key="1">
    <source>
        <dbReference type="ARBA" id="ARBA00022679"/>
    </source>
</evidence>
<sequence>MWDDRYAVEEYVYGTAPNTFLAEHFQQLPKGKVLCLAEGEGRNAVFLAEQGYDVTAVDNSAIGLEKAQKLAQQRGVEIETIVADLGNFDLGESKWDSIVSIFCHLPPAMRQGVHAQIPNALKPNGVFLLEAYCPKQLEYKTGGPQVVEMTVSLKNLENEIQGLDCLMMHETERDVTEGIFHTGLGAVVQLIAKR</sequence>
<dbReference type="STRING" id="28885.EI16_01330"/>
<dbReference type="PANTHER" id="PTHR43861:SF3">
    <property type="entry name" value="PUTATIVE (AFU_ORTHOLOGUE AFUA_2G14390)-RELATED"/>
    <property type="match status" value="1"/>
</dbReference>
<gene>
    <name evidence="3" type="ORF">EI16_01330</name>
</gene>
<dbReference type="AlphaFoldDB" id="A0A066ZMD3"/>
<keyword evidence="1 3" id="KW-0808">Transferase</keyword>
<dbReference type="Proteomes" id="UP000027341">
    <property type="component" value="Unassembled WGS sequence"/>
</dbReference>
<organism evidence="3 4">
    <name type="scientific">Hydrogenovibrio marinus</name>
    <dbReference type="NCBI Taxonomy" id="28885"/>
    <lineage>
        <taxon>Bacteria</taxon>
        <taxon>Pseudomonadati</taxon>
        <taxon>Pseudomonadota</taxon>
        <taxon>Gammaproteobacteria</taxon>
        <taxon>Thiotrichales</taxon>
        <taxon>Piscirickettsiaceae</taxon>
        <taxon>Hydrogenovibrio</taxon>
    </lineage>
</organism>
<dbReference type="RefSeq" id="WP_029908632.1">
    <property type="nucleotide sequence ID" value="NZ_AP020335.1"/>
</dbReference>
<dbReference type="InterPro" id="IPR041698">
    <property type="entry name" value="Methyltransf_25"/>
</dbReference>
<dbReference type="Pfam" id="PF13649">
    <property type="entry name" value="Methyltransf_25"/>
    <property type="match status" value="1"/>
</dbReference>
<dbReference type="GO" id="GO:0008168">
    <property type="term" value="F:methyltransferase activity"/>
    <property type="evidence" value="ECO:0007669"/>
    <property type="project" value="UniProtKB-KW"/>
</dbReference>
<dbReference type="GO" id="GO:0032259">
    <property type="term" value="P:methylation"/>
    <property type="evidence" value="ECO:0007669"/>
    <property type="project" value="UniProtKB-KW"/>
</dbReference>
<dbReference type="SUPFAM" id="SSF53335">
    <property type="entry name" value="S-adenosyl-L-methionine-dependent methyltransferases"/>
    <property type="match status" value="1"/>
</dbReference>
<dbReference type="EMBL" id="JMIU01000001">
    <property type="protein sequence ID" value="KDN94983.1"/>
    <property type="molecule type" value="Genomic_DNA"/>
</dbReference>
<dbReference type="InterPro" id="IPR029063">
    <property type="entry name" value="SAM-dependent_MTases_sf"/>
</dbReference>
<proteinExistence type="predicted"/>
<name>A0A066ZMD3_HYDMR</name>
<comment type="caution">
    <text evidence="3">The sequence shown here is derived from an EMBL/GenBank/DDBJ whole genome shotgun (WGS) entry which is preliminary data.</text>
</comment>
<protein>
    <submittedName>
        <fullName evidence="3">SAM-dependent methyltransferase</fullName>
    </submittedName>
</protein>
<evidence type="ECO:0000259" key="2">
    <source>
        <dbReference type="Pfam" id="PF13649"/>
    </source>
</evidence>
<dbReference type="Gene3D" id="3.40.50.150">
    <property type="entry name" value="Vaccinia Virus protein VP39"/>
    <property type="match status" value="1"/>
</dbReference>
<feature type="domain" description="Methyltransferase" evidence="2">
    <location>
        <begin position="33"/>
        <end position="125"/>
    </location>
</feature>
<keyword evidence="4" id="KW-1185">Reference proteome</keyword>
<accession>A0A066ZMD3</accession>
<evidence type="ECO:0000313" key="3">
    <source>
        <dbReference type="EMBL" id="KDN94983.1"/>
    </source>
</evidence>
<reference evidence="3 4" key="1">
    <citation type="submission" date="2014-04" db="EMBL/GenBank/DDBJ databases">
        <title>Draft genome sequence of Hydrogenovibrio marinus MH-110, a model organism for aerobic H2 metabolism.</title>
        <authorList>
            <person name="Cha H.J."/>
            <person name="Jo B.H."/>
            <person name="Hwang B.H."/>
        </authorList>
    </citation>
    <scope>NUCLEOTIDE SEQUENCE [LARGE SCALE GENOMIC DNA]</scope>
    <source>
        <strain evidence="3 4">MH-110</strain>
    </source>
</reference>
<dbReference type="CDD" id="cd02440">
    <property type="entry name" value="AdoMet_MTases"/>
    <property type="match status" value="1"/>
</dbReference>